<reference evidence="1" key="1">
    <citation type="submission" date="2020-03" db="EMBL/GenBank/DDBJ databases">
        <authorList>
            <person name="He L."/>
        </authorList>
    </citation>
    <scope>NUCLEOTIDE SEQUENCE</scope>
    <source>
        <strain evidence="1">CkLH20</strain>
    </source>
</reference>
<accession>A0A9P6LGD8</accession>
<proteinExistence type="predicted"/>
<dbReference type="GeneID" id="62165714"/>
<dbReference type="OrthoDB" id="4360026at2759"/>
<reference evidence="1" key="2">
    <citation type="submission" date="2020-11" db="EMBL/GenBank/DDBJ databases">
        <title>Whole genome sequencing of Colletotrichum sp.</title>
        <authorList>
            <person name="Li H."/>
        </authorList>
    </citation>
    <scope>NUCLEOTIDE SEQUENCE</scope>
    <source>
        <strain evidence="1">CkLH20</strain>
    </source>
</reference>
<name>A0A9P6LGD8_9PEZI</name>
<dbReference type="Proteomes" id="UP000781932">
    <property type="component" value="Unassembled WGS sequence"/>
</dbReference>
<keyword evidence="2" id="KW-1185">Reference proteome</keyword>
<organism evidence="1 2">
    <name type="scientific">Colletotrichum karsti</name>
    <dbReference type="NCBI Taxonomy" id="1095194"/>
    <lineage>
        <taxon>Eukaryota</taxon>
        <taxon>Fungi</taxon>
        <taxon>Dikarya</taxon>
        <taxon>Ascomycota</taxon>
        <taxon>Pezizomycotina</taxon>
        <taxon>Sordariomycetes</taxon>
        <taxon>Hypocreomycetidae</taxon>
        <taxon>Glomerellales</taxon>
        <taxon>Glomerellaceae</taxon>
        <taxon>Colletotrichum</taxon>
        <taxon>Colletotrichum boninense species complex</taxon>
    </lineage>
</organism>
<protein>
    <submittedName>
        <fullName evidence="1">Uncharacterized protein</fullName>
    </submittedName>
</protein>
<dbReference type="RefSeq" id="XP_038741889.1">
    <property type="nucleotide sequence ID" value="XM_038892640.1"/>
</dbReference>
<evidence type="ECO:0000313" key="1">
    <source>
        <dbReference type="EMBL" id="KAF9872428.1"/>
    </source>
</evidence>
<comment type="caution">
    <text evidence="1">The sequence shown here is derived from an EMBL/GenBank/DDBJ whole genome shotgun (WGS) entry which is preliminary data.</text>
</comment>
<dbReference type="AlphaFoldDB" id="A0A9P6LGD8"/>
<sequence length="503" mass="56756">MQGKRLPQGVHGGLGPKADKARCTVKGIRHHESFARSPEVSRLASQRNGEIFARARNARLIMSNTVPDMPVTNTRPYCIWYPDLASEDTYRELARRYPEMGYHVGRACAVAGYTELYHKLGLLPDVSIAEEARDNNSSDIFEFIMGHDIKYAVMDDYTRTVNLKTPKPGAILNCDTAVHSSLAFHRTLGDDTTDEDYIHYFDIQEDGHISTLRSPQLGSSRIADDFASLLYTPLPRDLPNINKDILILAAAWDGNIDRYARLRRPKYVPGEISAVMRGALHHTAFARWLDTCVDDSFDEDGVEMFRQAINARFIMNNDLSRITSDTDGRILPEIFWWPQWPHEDTLRELARRRPDMGHQCAIACIVANYRGLFDELRVSPSRSQWEAACQSPSPYYRKDIEQRATAAGIDIGIRHAVFVEGVPDSGWNKGFLRRDKEPSGNAEMPRGLGLHAARKPDTLHGFLEEVEVGGFFDEHMQKQMAAWATYLSATDEARKSSSVGPDN</sequence>
<evidence type="ECO:0000313" key="2">
    <source>
        <dbReference type="Proteomes" id="UP000781932"/>
    </source>
</evidence>
<dbReference type="EMBL" id="JAATWM020000037">
    <property type="protein sequence ID" value="KAF9872428.1"/>
    <property type="molecule type" value="Genomic_DNA"/>
</dbReference>
<gene>
    <name evidence="1" type="ORF">CkaCkLH20_09925</name>
</gene>